<accession>A0ABQ8QY15</accession>
<organism evidence="1 2">
    <name type="scientific">Fusarium equiseti</name>
    <name type="common">Fusarium scirpi</name>
    <dbReference type="NCBI Taxonomy" id="61235"/>
    <lineage>
        <taxon>Eukaryota</taxon>
        <taxon>Fungi</taxon>
        <taxon>Dikarya</taxon>
        <taxon>Ascomycota</taxon>
        <taxon>Pezizomycotina</taxon>
        <taxon>Sordariomycetes</taxon>
        <taxon>Hypocreomycetidae</taxon>
        <taxon>Hypocreales</taxon>
        <taxon>Nectriaceae</taxon>
        <taxon>Fusarium</taxon>
        <taxon>Fusarium incarnatum-equiseti species complex</taxon>
    </lineage>
</organism>
<gene>
    <name evidence="1" type="ORF">NW768_011421</name>
</gene>
<protein>
    <submittedName>
        <fullName evidence="1">Uncharacterized protein</fullName>
    </submittedName>
</protein>
<dbReference type="Proteomes" id="UP001152024">
    <property type="component" value="Unassembled WGS sequence"/>
</dbReference>
<reference evidence="1" key="1">
    <citation type="submission" date="2022-09" db="EMBL/GenBank/DDBJ databases">
        <title>Fusarium specimens isolated from Avocado Roots.</title>
        <authorList>
            <person name="Stajich J."/>
            <person name="Roper C."/>
            <person name="Heimlech-Rivalta G."/>
        </authorList>
    </citation>
    <scope>NUCLEOTIDE SEQUENCE</scope>
    <source>
        <strain evidence="1">CF00095</strain>
    </source>
</reference>
<evidence type="ECO:0000313" key="2">
    <source>
        <dbReference type="Proteomes" id="UP001152024"/>
    </source>
</evidence>
<name>A0ABQ8QY15_FUSEQ</name>
<comment type="caution">
    <text evidence="1">The sequence shown here is derived from an EMBL/GenBank/DDBJ whole genome shotgun (WGS) entry which is preliminary data.</text>
</comment>
<keyword evidence="2" id="KW-1185">Reference proteome</keyword>
<evidence type="ECO:0000313" key="1">
    <source>
        <dbReference type="EMBL" id="KAJ4113891.1"/>
    </source>
</evidence>
<dbReference type="EMBL" id="JAOQBH010000029">
    <property type="protein sequence ID" value="KAJ4113891.1"/>
    <property type="molecule type" value="Genomic_DNA"/>
</dbReference>
<sequence length="296" mass="31593">MPTATEFFGFSAHNLGPLTTTFTAPSSCATGTDHIVFVNASDPVRKGGVPTCGGERFSDCLPSGSARDTILHQTTEWVQGQYFYYSPGIACPSGWRTVGALKHDGDESSASGALASPTWGDFEGALRPLPPQQFWLGLLDQSETLAFCCPSDYQADAYGHCISTLGPTQSYTYSEMCIIFSSDRMVPITEFDGTTLRENQLMSLASATDEPRTTLDDVFLTPTVVTEYWGIGTYVPAIPLIYKEEDVKNATETGDSEEGDDDDDTVVVDNGAPSRGGVVSVLGVTLGLLAGVGLMM</sequence>
<proteinExistence type="predicted"/>